<dbReference type="EMBL" id="REGN01002094">
    <property type="protein sequence ID" value="RNA30352.1"/>
    <property type="molecule type" value="Genomic_DNA"/>
</dbReference>
<gene>
    <name evidence="2" type="ORF">BpHYR1_050044</name>
</gene>
<accession>A0A3M7S3J8</accession>
<keyword evidence="2" id="KW-0808">Transferase</keyword>
<sequence>MIVRGKHLNKFEMLEYFESMNCLVEFDLATFVEPKKLQKCLKDSFILCKCKYPYLRMKFSANGQAIVEQNSQEFDLVNLECVELAHKNALSEEKTQERFNHFGSLPANLQQTVFHAKLYSFQQKNFQLLISINHACCDGIGACAVFKDLFSFLDKLLSGIDAKQVQVKSKKFFDPFKSADYSSIDLNQIASESSQLNKYQNYVKNLSLSVEKPLSEFSRFCLSFRLTEHETQHLCLKCKINKTTVQGVLSVAVMLSLINESRSLDETSFRVLNGSAINMRYSLDQEASSEDLMLAVSMLYWYGEFDHGDNLWSIARQGSKKVHEMKKNREGLKFWKKLNSGLETDYEETVVNQSSIGKISFQEDKIKNVKFKNLNFFNTTYNNQFDQNFIAVFAYTFLNRFTITFSHTCSRLSYDWSHNFTKNIEIVLKFMSNEILDDRLTVEYLLGKLIKN</sequence>
<reference evidence="2 3" key="1">
    <citation type="journal article" date="2018" name="Sci. Rep.">
        <title>Genomic signatures of local adaptation to the degree of environmental predictability in rotifers.</title>
        <authorList>
            <person name="Franch-Gras L."/>
            <person name="Hahn C."/>
            <person name="Garcia-Roger E.M."/>
            <person name="Carmona M.J."/>
            <person name="Serra M."/>
            <person name="Gomez A."/>
        </authorList>
    </citation>
    <scope>NUCLEOTIDE SEQUENCE [LARGE SCALE GENOMIC DNA]</scope>
    <source>
        <strain evidence="2">HYR1</strain>
    </source>
</reference>
<dbReference type="Gene3D" id="3.30.559.10">
    <property type="entry name" value="Chloramphenicol acetyltransferase-like domain"/>
    <property type="match status" value="1"/>
</dbReference>
<protein>
    <submittedName>
        <fullName evidence="2">Alcohol acetyltransferase</fullName>
    </submittedName>
</protein>
<dbReference type="AlphaFoldDB" id="A0A3M7S3J8"/>
<dbReference type="OrthoDB" id="10042838at2759"/>
<comment type="caution">
    <text evidence="2">The sequence shown here is derived from an EMBL/GenBank/DDBJ whole genome shotgun (WGS) entry which is preliminary data.</text>
</comment>
<dbReference type="Gene3D" id="3.30.559.30">
    <property type="entry name" value="Nonribosomal peptide synthetase, condensation domain"/>
    <property type="match status" value="1"/>
</dbReference>
<name>A0A3M7S3J8_BRAPC</name>
<evidence type="ECO:0000313" key="2">
    <source>
        <dbReference type="EMBL" id="RNA30352.1"/>
    </source>
</evidence>
<keyword evidence="3" id="KW-1185">Reference proteome</keyword>
<evidence type="ECO:0000313" key="3">
    <source>
        <dbReference type="Proteomes" id="UP000276133"/>
    </source>
</evidence>
<evidence type="ECO:0000259" key="1">
    <source>
        <dbReference type="Pfam" id="PF00668"/>
    </source>
</evidence>
<dbReference type="InterPro" id="IPR023213">
    <property type="entry name" value="CAT-like_dom_sf"/>
</dbReference>
<dbReference type="InterPro" id="IPR001242">
    <property type="entry name" value="Condensation_dom"/>
</dbReference>
<dbReference type="PANTHER" id="PTHR28037">
    <property type="entry name" value="ALCOHOL O-ACETYLTRANSFERASE 1-RELATED"/>
    <property type="match status" value="1"/>
</dbReference>
<organism evidence="2 3">
    <name type="scientific">Brachionus plicatilis</name>
    <name type="common">Marine rotifer</name>
    <name type="synonym">Brachionus muelleri</name>
    <dbReference type="NCBI Taxonomy" id="10195"/>
    <lineage>
        <taxon>Eukaryota</taxon>
        <taxon>Metazoa</taxon>
        <taxon>Spiralia</taxon>
        <taxon>Gnathifera</taxon>
        <taxon>Rotifera</taxon>
        <taxon>Eurotatoria</taxon>
        <taxon>Monogononta</taxon>
        <taxon>Pseudotrocha</taxon>
        <taxon>Ploima</taxon>
        <taxon>Brachionidae</taxon>
        <taxon>Brachionus</taxon>
    </lineage>
</organism>
<proteinExistence type="predicted"/>
<dbReference type="Pfam" id="PF00668">
    <property type="entry name" value="Condensation"/>
    <property type="match status" value="1"/>
</dbReference>
<feature type="domain" description="Condensation" evidence="1">
    <location>
        <begin position="38"/>
        <end position="257"/>
    </location>
</feature>
<dbReference type="GO" id="GO:0016740">
    <property type="term" value="F:transferase activity"/>
    <property type="evidence" value="ECO:0007669"/>
    <property type="project" value="UniProtKB-KW"/>
</dbReference>
<dbReference type="SUPFAM" id="SSF52777">
    <property type="entry name" value="CoA-dependent acyltransferases"/>
    <property type="match status" value="1"/>
</dbReference>
<dbReference type="Proteomes" id="UP000276133">
    <property type="component" value="Unassembled WGS sequence"/>
</dbReference>
<dbReference type="PANTHER" id="PTHR28037:SF1">
    <property type="entry name" value="ALCOHOL O-ACETYLTRANSFERASE 1-RELATED"/>
    <property type="match status" value="1"/>
</dbReference>
<dbReference type="InterPro" id="IPR052058">
    <property type="entry name" value="Alcohol_O-acetyltransferase"/>
</dbReference>